<dbReference type="AlphaFoldDB" id="A0A6I6K4V3"/>
<dbReference type="PROSITE" id="PS51257">
    <property type="entry name" value="PROKAR_LIPOPROTEIN"/>
    <property type="match status" value="1"/>
</dbReference>
<proteinExistence type="predicted"/>
<dbReference type="KEGG" id="mcos:GM418_15540"/>
<evidence type="ECO:0000256" key="1">
    <source>
        <dbReference type="SAM" id="SignalP"/>
    </source>
</evidence>
<accession>A0A6I6K4V3</accession>
<feature type="signal peptide" evidence="1">
    <location>
        <begin position="1"/>
        <end position="24"/>
    </location>
</feature>
<keyword evidence="3" id="KW-1185">Reference proteome</keyword>
<name>A0A6I6K4V3_9BACT</name>
<evidence type="ECO:0000313" key="2">
    <source>
        <dbReference type="EMBL" id="QGY45034.1"/>
    </source>
</evidence>
<keyword evidence="1" id="KW-0732">Signal</keyword>
<dbReference type="Proteomes" id="UP000428260">
    <property type="component" value="Chromosome"/>
</dbReference>
<evidence type="ECO:0000313" key="3">
    <source>
        <dbReference type="Proteomes" id="UP000428260"/>
    </source>
</evidence>
<protein>
    <submittedName>
        <fullName evidence="2">Uncharacterized protein</fullName>
    </submittedName>
</protein>
<gene>
    <name evidence="2" type="ORF">GM418_15540</name>
</gene>
<dbReference type="EMBL" id="CP046401">
    <property type="protein sequence ID" value="QGY45034.1"/>
    <property type="molecule type" value="Genomic_DNA"/>
</dbReference>
<dbReference type="RefSeq" id="WP_158867916.1">
    <property type="nucleotide sequence ID" value="NZ_CP046401.1"/>
</dbReference>
<sequence length="241" mass="27494">MNWKRLLSNALLVTMILGFTSCFDDEEEAFSIEADVYYINKLVDGEWMHGTTYYVYGNESMSSAKVTTPVTSETIELEAAAAYYNVMVSSPAQEDYSVNTPEEGNFQFEATNQKGEILYSTDEQEFVNLEGAKIDSIGFDSNNFLMYVAWNEIEESDGYYLKMYDSSDELVFEGYGVGSDETEFIISEYYSTGNWIQDPVEGDDYQLLLQTFVYDDDATNSNLAYNIKEVTVTDTMINWDF</sequence>
<organism evidence="2 3">
    <name type="scientific">Maribellus comscasis</name>
    <dbReference type="NCBI Taxonomy" id="2681766"/>
    <lineage>
        <taxon>Bacteria</taxon>
        <taxon>Pseudomonadati</taxon>
        <taxon>Bacteroidota</taxon>
        <taxon>Bacteroidia</taxon>
        <taxon>Marinilabiliales</taxon>
        <taxon>Prolixibacteraceae</taxon>
        <taxon>Maribellus</taxon>
    </lineage>
</organism>
<reference evidence="2 3" key="1">
    <citation type="submission" date="2019-11" db="EMBL/GenBank/DDBJ databases">
        <authorList>
            <person name="Zheng R.K."/>
            <person name="Sun C.M."/>
        </authorList>
    </citation>
    <scope>NUCLEOTIDE SEQUENCE [LARGE SCALE GENOMIC DNA]</scope>
    <source>
        <strain evidence="2 3">WC007</strain>
    </source>
</reference>
<feature type="chain" id="PRO_5026173500" evidence="1">
    <location>
        <begin position="25"/>
        <end position="241"/>
    </location>
</feature>